<evidence type="ECO:0000256" key="1">
    <source>
        <dbReference type="SAM" id="Coils"/>
    </source>
</evidence>
<feature type="domain" description="Transposase (putative) gypsy type" evidence="3">
    <location>
        <begin position="50"/>
        <end position="115"/>
    </location>
</feature>
<dbReference type="Pfam" id="PF04195">
    <property type="entry name" value="Transposase_28"/>
    <property type="match status" value="1"/>
</dbReference>
<keyword evidence="1" id="KW-0175">Coiled coil</keyword>
<dbReference type="InterPro" id="IPR007321">
    <property type="entry name" value="Transposase_28"/>
</dbReference>
<feature type="region of interest" description="Disordered" evidence="2">
    <location>
        <begin position="235"/>
        <end position="276"/>
    </location>
</feature>
<evidence type="ECO:0000259" key="3">
    <source>
        <dbReference type="Pfam" id="PF04195"/>
    </source>
</evidence>
<dbReference type="Proteomes" id="UP000287651">
    <property type="component" value="Unassembled WGS sequence"/>
</dbReference>
<feature type="compositionally biased region" description="Basic and acidic residues" evidence="2">
    <location>
        <begin position="244"/>
        <end position="257"/>
    </location>
</feature>
<dbReference type="AlphaFoldDB" id="A0A426YD34"/>
<evidence type="ECO:0000313" key="5">
    <source>
        <dbReference type="Proteomes" id="UP000287651"/>
    </source>
</evidence>
<dbReference type="PANTHER" id="PTHR31099">
    <property type="entry name" value="OS06G0165300 PROTEIN"/>
    <property type="match status" value="1"/>
</dbReference>
<sequence length="451" mass="51641">MKVDHDLDMTVTEGSLAMIREWYSIPAEYRLHVPQSGQRPFSSDAPSMCISVDALEAGLRFPLHPLIEECLKWWRISPIQVAPNSWRYLVVFLGECRGAGIIPTRDLFMACFRICKNQGGYYLTAQVSFRVNGAPSNNKGWKSRYLFVSGPVWGFRLDWSAHPIGNAPLYLSEEEFVLVNGLKGIIFSSRAIKEMTKLWLVKAGLSPVSRGIIILSCFSFSSYFLTSRRPKKVKVLTRRHKSRHGEGESRSRSKGKELAAPSVELETPAESDKGGASLVHHRLRSMKDLFKTKVHKDDAGYYTLHMSDLGHQDPDKKMKARARVRETKQERDEVLQQLEAFEKELTEVRSNLAEIQRLLKEAQVRARKMDDELLQSVKAFESARVELPKQAVDRYKESAGFKEVLKRMGRVTYENGYRVALTRFHALYPDSEMEEDPFTIHPEDDLVLMKR</sequence>
<feature type="coiled-coil region" evidence="1">
    <location>
        <begin position="317"/>
        <end position="372"/>
    </location>
</feature>
<reference evidence="4 5" key="1">
    <citation type="journal article" date="2014" name="Agronomy (Basel)">
        <title>A Draft Genome Sequence for Ensete ventricosum, the Drought-Tolerant Tree Against Hunger.</title>
        <authorList>
            <person name="Harrison J."/>
            <person name="Moore K.A."/>
            <person name="Paszkiewicz K."/>
            <person name="Jones T."/>
            <person name="Grant M."/>
            <person name="Ambacheew D."/>
            <person name="Muzemil S."/>
            <person name="Studholme D.J."/>
        </authorList>
    </citation>
    <scope>NUCLEOTIDE SEQUENCE [LARGE SCALE GENOMIC DNA]</scope>
</reference>
<proteinExistence type="predicted"/>
<protein>
    <recommendedName>
        <fullName evidence="3">Transposase (putative) gypsy type domain-containing protein</fullName>
    </recommendedName>
</protein>
<dbReference type="PANTHER" id="PTHR31099:SF28">
    <property type="entry name" value="F5J5.12"/>
    <property type="match status" value="1"/>
</dbReference>
<comment type="caution">
    <text evidence="4">The sequence shown here is derived from an EMBL/GenBank/DDBJ whole genome shotgun (WGS) entry which is preliminary data.</text>
</comment>
<name>A0A426YD34_ENSVE</name>
<gene>
    <name evidence="4" type="ORF">B296_00005726</name>
</gene>
<evidence type="ECO:0000256" key="2">
    <source>
        <dbReference type="SAM" id="MobiDB-lite"/>
    </source>
</evidence>
<evidence type="ECO:0000313" key="4">
    <source>
        <dbReference type="EMBL" id="RRT49617.1"/>
    </source>
</evidence>
<organism evidence="4 5">
    <name type="scientific">Ensete ventricosum</name>
    <name type="common">Abyssinian banana</name>
    <name type="synonym">Musa ensete</name>
    <dbReference type="NCBI Taxonomy" id="4639"/>
    <lineage>
        <taxon>Eukaryota</taxon>
        <taxon>Viridiplantae</taxon>
        <taxon>Streptophyta</taxon>
        <taxon>Embryophyta</taxon>
        <taxon>Tracheophyta</taxon>
        <taxon>Spermatophyta</taxon>
        <taxon>Magnoliopsida</taxon>
        <taxon>Liliopsida</taxon>
        <taxon>Zingiberales</taxon>
        <taxon>Musaceae</taxon>
        <taxon>Ensete</taxon>
    </lineage>
</organism>
<accession>A0A426YD34</accession>
<dbReference type="EMBL" id="AMZH03013236">
    <property type="protein sequence ID" value="RRT49617.1"/>
    <property type="molecule type" value="Genomic_DNA"/>
</dbReference>